<comment type="caution">
    <text evidence="8">The sequence shown here is derived from an EMBL/GenBank/DDBJ whole genome shotgun (WGS) entry which is preliminary data.</text>
</comment>
<evidence type="ECO:0000256" key="6">
    <source>
        <dbReference type="HAMAP-Rule" id="MF_01161"/>
    </source>
</evidence>
<dbReference type="NCBIfam" id="TIGR02432">
    <property type="entry name" value="lysidine_TilS_N"/>
    <property type="match status" value="1"/>
</dbReference>
<sequence>MKLKRAKQDLDHHVWKLVKTHSLNEKKILVALSGGTDSVALLRVLSKIHKKELLGACYFHHGEDSNQEYRKEAQIFCEKLCTKLGIEFFPLKSSVLAKSEAEYRELRYEALTRLMKEQGFQILATGHHRDDLLETRLLRLIRGTGSQGFQAMHVLKDDKFRPFLEITKRELKKYLREEKLRIFEDPSNDKLDPLRNWIREDWLKALEKRSRGAASSLARSLETIALEMENRAWGDLLSQNEAYKTQGLSRGFYLTLSPFEQKRLLAQYLFALGKKDFSQSHLEEIQKRLDKSQKVITFKVGGCHWEVNAEQIKVQS</sequence>
<dbReference type="EC" id="6.3.4.19" evidence="6"/>
<evidence type="ECO:0000313" key="8">
    <source>
        <dbReference type="EMBL" id="KYG65345.1"/>
    </source>
</evidence>
<comment type="catalytic activity">
    <reaction evidence="5 6">
        <text>cytidine(34) in tRNA(Ile2) + L-lysine + ATP = lysidine(34) in tRNA(Ile2) + AMP + diphosphate + H(+)</text>
        <dbReference type="Rhea" id="RHEA:43744"/>
        <dbReference type="Rhea" id="RHEA-COMP:10625"/>
        <dbReference type="Rhea" id="RHEA-COMP:10670"/>
        <dbReference type="ChEBI" id="CHEBI:15378"/>
        <dbReference type="ChEBI" id="CHEBI:30616"/>
        <dbReference type="ChEBI" id="CHEBI:32551"/>
        <dbReference type="ChEBI" id="CHEBI:33019"/>
        <dbReference type="ChEBI" id="CHEBI:82748"/>
        <dbReference type="ChEBI" id="CHEBI:83665"/>
        <dbReference type="ChEBI" id="CHEBI:456215"/>
        <dbReference type="EC" id="6.3.4.19"/>
    </reaction>
</comment>
<keyword evidence="6" id="KW-0963">Cytoplasm</keyword>
<dbReference type="GO" id="GO:0005524">
    <property type="term" value="F:ATP binding"/>
    <property type="evidence" value="ECO:0007669"/>
    <property type="project" value="UniProtKB-UniRule"/>
</dbReference>
<organism evidence="8 9">
    <name type="scientific">Bdellovibrio bacteriovorus</name>
    <dbReference type="NCBI Taxonomy" id="959"/>
    <lineage>
        <taxon>Bacteria</taxon>
        <taxon>Pseudomonadati</taxon>
        <taxon>Bdellovibrionota</taxon>
        <taxon>Bdellovibrionia</taxon>
        <taxon>Bdellovibrionales</taxon>
        <taxon>Pseudobdellovibrionaceae</taxon>
        <taxon>Bdellovibrio</taxon>
    </lineage>
</organism>
<gene>
    <name evidence="6" type="primary">tilS</name>
    <name evidence="8" type="ORF">AZI87_12395</name>
</gene>
<evidence type="ECO:0000256" key="4">
    <source>
        <dbReference type="ARBA" id="ARBA00022840"/>
    </source>
</evidence>
<dbReference type="CDD" id="cd01992">
    <property type="entry name" value="TilS_N"/>
    <property type="match status" value="1"/>
</dbReference>
<evidence type="ECO:0000256" key="1">
    <source>
        <dbReference type="ARBA" id="ARBA00022598"/>
    </source>
</evidence>
<reference evidence="8 9" key="1">
    <citation type="submission" date="2016-03" db="EMBL/GenBank/DDBJ databases">
        <authorList>
            <person name="Ploux O."/>
        </authorList>
    </citation>
    <scope>NUCLEOTIDE SEQUENCE [LARGE SCALE GENOMIC DNA]</scope>
    <source>
        <strain evidence="8 9">EC13</strain>
    </source>
</reference>
<comment type="similarity">
    <text evidence="6">Belongs to the tRNA(Ile)-lysidine synthase family.</text>
</comment>
<keyword evidence="2 6" id="KW-0819">tRNA processing</keyword>
<dbReference type="Gene3D" id="3.40.50.620">
    <property type="entry name" value="HUPs"/>
    <property type="match status" value="1"/>
</dbReference>
<evidence type="ECO:0000256" key="5">
    <source>
        <dbReference type="ARBA" id="ARBA00048539"/>
    </source>
</evidence>
<dbReference type="InterPro" id="IPR012795">
    <property type="entry name" value="tRNA_Ile_lys_synt_N"/>
</dbReference>
<dbReference type="InterPro" id="IPR012094">
    <property type="entry name" value="tRNA_Ile_lys_synt"/>
</dbReference>
<keyword evidence="1 6" id="KW-0436">Ligase</keyword>
<dbReference type="RefSeq" id="WP_063207527.1">
    <property type="nucleotide sequence ID" value="NZ_LUKD01000005.1"/>
</dbReference>
<dbReference type="HAMAP" id="MF_01161">
    <property type="entry name" value="tRNA_Ile_lys_synt"/>
    <property type="match status" value="1"/>
</dbReference>
<dbReference type="EMBL" id="LUKD01000005">
    <property type="protein sequence ID" value="KYG65345.1"/>
    <property type="molecule type" value="Genomic_DNA"/>
</dbReference>
<dbReference type="GO" id="GO:0005737">
    <property type="term" value="C:cytoplasm"/>
    <property type="evidence" value="ECO:0007669"/>
    <property type="project" value="UniProtKB-SubCell"/>
</dbReference>
<protein>
    <recommendedName>
        <fullName evidence="6">tRNA(Ile)-lysidine synthase</fullName>
        <ecNumber evidence="6">6.3.4.19</ecNumber>
    </recommendedName>
    <alternativeName>
        <fullName evidence="6">tRNA(Ile)-2-lysyl-cytidine synthase</fullName>
    </alternativeName>
    <alternativeName>
        <fullName evidence="6">tRNA(Ile)-lysidine synthetase</fullName>
    </alternativeName>
</protein>
<comment type="function">
    <text evidence="6">Ligates lysine onto the cytidine present at position 34 of the AUA codon-specific tRNA(Ile) that contains the anticodon CAU, in an ATP-dependent manner. Cytidine is converted to lysidine, thus changing the amino acid specificity of the tRNA from methionine to isoleucine.</text>
</comment>
<dbReference type="InterPro" id="IPR014729">
    <property type="entry name" value="Rossmann-like_a/b/a_fold"/>
</dbReference>
<name>A0A162G9D7_BDEBC</name>
<dbReference type="AlphaFoldDB" id="A0A162G9D7"/>
<dbReference type="PANTHER" id="PTHR43033">
    <property type="entry name" value="TRNA(ILE)-LYSIDINE SYNTHASE-RELATED"/>
    <property type="match status" value="1"/>
</dbReference>
<evidence type="ECO:0000313" key="9">
    <source>
        <dbReference type="Proteomes" id="UP000075799"/>
    </source>
</evidence>
<evidence type="ECO:0000259" key="7">
    <source>
        <dbReference type="Pfam" id="PF01171"/>
    </source>
</evidence>
<dbReference type="InterPro" id="IPR011063">
    <property type="entry name" value="TilS/TtcA_N"/>
</dbReference>
<comment type="domain">
    <text evidence="6">The N-terminal region contains the highly conserved SGGXDS motif, predicted to be a P-loop motif involved in ATP binding.</text>
</comment>
<dbReference type="GO" id="GO:0006400">
    <property type="term" value="P:tRNA modification"/>
    <property type="evidence" value="ECO:0007669"/>
    <property type="project" value="UniProtKB-UniRule"/>
</dbReference>
<proteinExistence type="inferred from homology"/>
<accession>A0A162G9D7</accession>
<dbReference type="GO" id="GO:0032267">
    <property type="term" value="F:tRNA(Ile)-lysidine synthase activity"/>
    <property type="evidence" value="ECO:0007669"/>
    <property type="project" value="UniProtKB-EC"/>
</dbReference>
<keyword evidence="4 6" id="KW-0067">ATP-binding</keyword>
<dbReference type="SUPFAM" id="SSF52402">
    <property type="entry name" value="Adenine nucleotide alpha hydrolases-like"/>
    <property type="match status" value="1"/>
</dbReference>
<feature type="domain" description="tRNA(Ile)-lysidine/2-thiocytidine synthase N-terminal" evidence="7">
    <location>
        <begin position="27"/>
        <end position="200"/>
    </location>
</feature>
<dbReference type="Pfam" id="PF01171">
    <property type="entry name" value="ATP_bind_3"/>
    <property type="match status" value="1"/>
</dbReference>
<dbReference type="PANTHER" id="PTHR43033:SF1">
    <property type="entry name" value="TRNA(ILE)-LYSIDINE SYNTHASE-RELATED"/>
    <property type="match status" value="1"/>
</dbReference>
<keyword evidence="3 6" id="KW-0547">Nucleotide-binding</keyword>
<dbReference type="Proteomes" id="UP000075799">
    <property type="component" value="Unassembled WGS sequence"/>
</dbReference>
<dbReference type="OrthoDB" id="5291026at2"/>
<evidence type="ECO:0000256" key="2">
    <source>
        <dbReference type="ARBA" id="ARBA00022694"/>
    </source>
</evidence>
<feature type="binding site" evidence="6">
    <location>
        <begin position="33"/>
        <end position="38"/>
    </location>
    <ligand>
        <name>ATP</name>
        <dbReference type="ChEBI" id="CHEBI:30616"/>
    </ligand>
</feature>
<evidence type="ECO:0000256" key="3">
    <source>
        <dbReference type="ARBA" id="ARBA00022741"/>
    </source>
</evidence>
<comment type="subcellular location">
    <subcellularLocation>
        <location evidence="6">Cytoplasm</location>
    </subcellularLocation>
</comment>